<dbReference type="SUPFAM" id="SSF51735">
    <property type="entry name" value="NAD(P)-binding Rossmann-fold domains"/>
    <property type="match status" value="1"/>
</dbReference>
<evidence type="ECO:0000259" key="3">
    <source>
        <dbReference type="SMART" id="SM00822"/>
    </source>
</evidence>
<name>A0AAU2VZY1_9ACTN</name>
<evidence type="ECO:0000256" key="2">
    <source>
        <dbReference type="ARBA" id="ARBA00023002"/>
    </source>
</evidence>
<dbReference type="EMBL" id="CP108313">
    <property type="protein sequence ID" value="WTW72350.1"/>
    <property type="molecule type" value="Genomic_DNA"/>
</dbReference>
<dbReference type="CDD" id="cd05233">
    <property type="entry name" value="SDR_c"/>
    <property type="match status" value="1"/>
</dbReference>
<proteinExistence type="inferred from homology"/>
<dbReference type="PRINTS" id="PR00080">
    <property type="entry name" value="SDRFAMILY"/>
</dbReference>
<comment type="similarity">
    <text evidence="1">Belongs to the short-chain dehydrogenases/reductases (SDR) family.</text>
</comment>
<accession>A0AAU2VZY1</accession>
<dbReference type="FunFam" id="3.40.50.720:FF:000084">
    <property type="entry name" value="Short-chain dehydrogenase reductase"/>
    <property type="match status" value="1"/>
</dbReference>
<dbReference type="GO" id="GO:0016491">
    <property type="term" value="F:oxidoreductase activity"/>
    <property type="evidence" value="ECO:0007669"/>
    <property type="project" value="UniProtKB-KW"/>
</dbReference>
<dbReference type="PROSITE" id="PS00061">
    <property type="entry name" value="ADH_SHORT"/>
    <property type="match status" value="1"/>
</dbReference>
<reference evidence="4" key="1">
    <citation type="submission" date="2022-10" db="EMBL/GenBank/DDBJ databases">
        <title>The complete genomes of actinobacterial strains from the NBC collection.</title>
        <authorList>
            <person name="Joergensen T.S."/>
            <person name="Alvarez Arevalo M."/>
            <person name="Sterndorff E.B."/>
            <person name="Faurdal D."/>
            <person name="Vuksanovic O."/>
            <person name="Mourched A.-S."/>
            <person name="Charusanti P."/>
            <person name="Shaw S."/>
            <person name="Blin K."/>
            <person name="Weber T."/>
        </authorList>
    </citation>
    <scope>NUCLEOTIDE SEQUENCE</scope>
    <source>
        <strain evidence="4">NBC_00008</strain>
    </source>
</reference>
<dbReference type="PRINTS" id="PR00081">
    <property type="entry name" value="GDHRDH"/>
</dbReference>
<dbReference type="Gene3D" id="3.40.50.720">
    <property type="entry name" value="NAD(P)-binding Rossmann-like Domain"/>
    <property type="match status" value="1"/>
</dbReference>
<organism evidence="4">
    <name type="scientific">Streptomyces sp. NBC_00008</name>
    <dbReference type="NCBI Taxonomy" id="2903610"/>
    <lineage>
        <taxon>Bacteria</taxon>
        <taxon>Bacillati</taxon>
        <taxon>Actinomycetota</taxon>
        <taxon>Actinomycetes</taxon>
        <taxon>Kitasatosporales</taxon>
        <taxon>Streptomycetaceae</taxon>
        <taxon>Streptomyces</taxon>
    </lineage>
</organism>
<sequence length="265" mass="26401">MTTTPDTTTLGTTTVPGPLAGLRALVTGGASGLGRATAQRLTAQGARVVVLDRAGEAPEGTAGLVRADLADDASVRAAVTEALDVLGGLDILVNNAGIGAQGAVEDNDDAEWQRVLDVNVVGLVRVTRAALPALRASAHGAVVNIGSIAATAGLPQRALYTASKGAILSLTRAMAADLLPEGIRVNAVNPGTADTPWVGRLLASADDPAAEQAALAARQPHGRLVSAEEVAEAVSYLVSPAAASTTGTALAVDGGMDGLRLRGEG</sequence>
<dbReference type="InterPro" id="IPR002347">
    <property type="entry name" value="SDR_fam"/>
</dbReference>
<dbReference type="PANTHER" id="PTHR24321">
    <property type="entry name" value="DEHYDROGENASES, SHORT CHAIN"/>
    <property type="match status" value="1"/>
</dbReference>
<dbReference type="InterPro" id="IPR057326">
    <property type="entry name" value="KR_dom"/>
</dbReference>
<dbReference type="PANTHER" id="PTHR24321:SF15">
    <property type="entry name" value="OXIDOREDUCTASE UCPA"/>
    <property type="match status" value="1"/>
</dbReference>
<feature type="domain" description="Ketoreductase" evidence="3">
    <location>
        <begin position="22"/>
        <end position="191"/>
    </location>
</feature>
<dbReference type="InterPro" id="IPR020904">
    <property type="entry name" value="Sc_DH/Rdtase_CS"/>
</dbReference>
<protein>
    <submittedName>
        <fullName evidence="4">SDR family oxidoreductase</fullName>
    </submittedName>
</protein>
<evidence type="ECO:0000313" key="4">
    <source>
        <dbReference type="EMBL" id="WTW72350.1"/>
    </source>
</evidence>
<gene>
    <name evidence="4" type="ORF">OG398_30870</name>
</gene>
<dbReference type="SMART" id="SM00822">
    <property type="entry name" value="PKS_KR"/>
    <property type="match status" value="1"/>
</dbReference>
<dbReference type="Pfam" id="PF13561">
    <property type="entry name" value="adh_short_C2"/>
    <property type="match status" value="1"/>
</dbReference>
<dbReference type="AlphaFoldDB" id="A0AAU2VZY1"/>
<dbReference type="InterPro" id="IPR036291">
    <property type="entry name" value="NAD(P)-bd_dom_sf"/>
</dbReference>
<keyword evidence="2" id="KW-0560">Oxidoreductase</keyword>
<evidence type="ECO:0000256" key="1">
    <source>
        <dbReference type="ARBA" id="ARBA00006484"/>
    </source>
</evidence>